<evidence type="ECO:0000256" key="2">
    <source>
        <dbReference type="SAM" id="SignalP"/>
    </source>
</evidence>
<evidence type="ECO:0000313" key="4">
    <source>
        <dbReference type="Proteomes" id="UP001596958"/>
    </source>
</evidence>
<dbReference type="InterPro" id="IPR015943">
    <property type="entry name" value="WD40/YVTN_repeat-like_dom_sf"/>
</dbReference>
<dbReference type="Pfam" id="PF07494">
    <property type="entry name" value="Reg_prop"/>
    <property type="match status" value="4"/>
</dbReference>
<feature type="chain" id="PRO_5045693395" evidence="2">
    <location>
        <begin position="23"/>
        <end position="336"/>
    </location>
</feature>
<dbReference type="PANTHER" id="PTHR43547">
    <property type="entry name" value="TWO-COMPONENT HISTIDINE KINASE"/>
    <property type="match status" value="1"/>
</dbReference>
<feature type="signal peptide" evidence="2">
    <location>
        <begin position="1"/>
        <end position="22"/>
    </location>
</feature>
<comment type="caution">
    <text evidence="3">The sequence shown here is derived from an EMBL/GenBank/DDBJ whole genome shotgun (WGS) entry which is preliminary data.</text>
</comment>
<proteinExistence type="predicted"/>
<keyword evidence="2" id="KW-0732">Signal</keyword>
<organism evidence="3 4">
    <name type="scientific">Mucilaginibacter calamicampi</name>
    <dbReference type="NCBI Taxonomy" id="1302352"/>
    <lineage>
        <taxon>Bacteria</taxon>
        <taxon>Pseudomonadati</taxon>
        <taxon>Bacteroidota</taxon>
        <taxon>Sphingobacteriia</taxon>
        <taxon>Sphingobacteriales</taxon>
        <taxon>Sphingobacteriaceae</taxon>
        <taxon>Mucilaginibacter</taxon>
    </lineage>
</organism>
<dbReference type="Proteomes" id="UP001596958">
    <property type="component" value="Unassembled WGS sequence"/>
</dbReference>
<name>A0ABW2YTR8_9SPHI</name>
<accession>A0ABW2YTR8</accession>
<evidence type="ECO:0000256" key="1">
    <source>
        <dbReference type="ARBA" id="ARBA00022553"/>
    </source>
</evidence>
<dbReference type="Gene3D" id="2.130.10.10">
    <property type="entry name" value="YVTN repeat-like/Quinoprotein amine dehydrogenase"/>
    <property type="match status" value="3"/>
</dbReference>
<evidence type="ECO:0000313" key="3">
    <source>
        <dbReference type="EMBL" id="MFD0749834.1"/>
    </source>
</evidence>
<protein>
    <submittedName>
        <fullName evidence="3">Two-component regulator propeller domain-containing protein</fullName>
    </submittedName>
</protein>
<sequence length="336" mass="37481">MSNTKQIFTLFLLLAFCTLSKAQNRSNTASGPKNITRSIIQDKKGNIWLASSEGIFKYDGQTFTNITGKENSARFSSVLEDSKGNLWFGSLGSGVYNYDGRTFKNFTTKQGLPSDGVMSIYEDKAGNIWIGRQGGLSRYDGATFRNFTVKDGLPNNAINTIIEDKTGKLWLGTMGAAVVYDGKTFTVLSRKSQPFIKVRSIIQDKNRNIWLGGDDGLWSYDGKTFTQLSDYIVSHVYEDRKGNIWTSAEKKSNNSAPVVVMDSMPSGFNNANNKKFALSRYDEKALLSEKPTLTEIRSEYPENIALFGILEAKDGSIWFGAENGVYRYDGKEVKKF</sequence>
<dbReference type="RefSeq" id="WP_377098540.1">
    <property type="nucleotide sequence ID" value="NZ_JBHTHU010000005.1"/>
</dbReference>
<dbReference type="PANTHER" id="PTHR43547:SF2">
    <property type="entry name" value="HYBRID SIGNAL TRANSDUCTION HISTIDINE KINASE C"/>
    <property type="match status" value="1"/>
</dbReference>
<dbReference type="InterPro" id="IPR011110">
    <property type="entry name" value="Reg_prop"/>
</dbReference>
<reference evidence="4" key="1">
    <citation type="journal article" date="2019" name="Int. J. Syst. Evol. Microbiol.">
        <title>The Global Catalogue of Microorganisms (GCM) 10K type strain sequencing project: providing services to taxonomists for standard genome sequencing and annotation.</title>
        <authorList>
            <consortium name="The Broad Institute Genomics Platform"/>
            <consortium name="The Broad Institute Genome Sequencing Center for Infectious Disease"/>
            <person name="Wu L."/>
            <person name="Ma J."/>
        </authorList>
    </citation>
    <scope>NUCLEOTIDE SEQUENCE [LARGE SCALE GENOMIC DNA]</scope>
    <source>
        <strain evidence="4">CCUG 63418</strain>
    </source>
</reference>
<keyword evidence="4" id="KW-1185">Reference proteome</keyword>
<keyword evidence="1" id="KW-0597">Phosphoprotein</keyword>
<dbReference type="SUPFAM" id="SSF63829">
    <property type="entry name" value="Calcium-dependent phosphotriesterase"/>
    <property type="match status" value="1"/>
</dbReference>
<dbReference type="EMBL" id="JBHTHU010000005">
    <property type="protein sequence ID" value="MFD0749834.1"/>
    <property type="molecule type" value="Genomic_DNA"/>
</dbReference>
<gene>
    <name evidence="3" type="ORF">ACFQZS_06750</name>
</gene>